<dbReference type="EMBL" id="CADCVH010000073">
    <property type="protein sequence ID" value="CAA9460580.1"/>
    <property type="molecule type" value="Genomic_DNA"/>
</dbReference>
<gene>
    <name evidence="2" type="ORF">AVDCRST_MAG02-2234</name>
</gene>
<evidence type="ECO:0000313" key="2">
    <source>
        <dbReference type="EMBL" id="CAA9460580.1"/>
    </source>
</evidence>
<feature type="region of interest" description="Disordered" evidence="1">
    <location>
        <begin position="1"/>
        <end position="24"/>
    </location>
</feature>
<sequence>MSKYSLEVNGDRGNQGRPANRYLTHPERREVRLFGAVRRP</sequence>
<name>A0A6J4R0H1_9ACTN</name>
<dbReference type="AlphaFoldDB" id="A0A6J4R0H1"/>
<proteinExistence type="predicted"/>
<organism evidence="2">
    <name type="scientific">uncultured Rubrobacteraceae bacterium</name>
    <dbReference type="NCBI Taxonomy" id="349277"/>
    <lineage>
        <taxon>Bacteria</taxon>
        <taxon>Bacillati</taxon>
        <taxon>Actinomycetota</taxon>
        <taxon>Rubrobacteria</taxon>
        <taxon>Rubrobacterales</taxon>
        <taxon>Rubrobacteraceae</taxon>
        <taxon>environmental samples</taxon>
    </lineage>
</organism>
<accession>A0A6J4R0H1</accession>
<evidence type="ECO:0000256" key="1">
    <source>
        <dbReference type="SAM" id="MobiDB-lite"/>
    </source>
</evidence>
<reference evidence="2" key="1">
    <citation type="submission" date="2020-02" db="EMBL/GenBank/DDBJ databases">
        <authorList>
            <person name="Meier V. D."/>
        </authorList>
    </citation>
    <scope>NUCLEOTIDE SEQUENCE</scope>
    <source>
        <strain evidence="2">AVDCRST_MAG02</strain>
    </source>
</reference>
<protein>
    <submittedName>
        <fullName evidence="2">Uncharacterized protein</fullName>
    </submittedName>
</protein>